<name>A0AAV2JP83_KNICA</name>
<keyword evidence="3" id="KW-1185">Reference proteome</keyword>
<feature type="compositionally biased region" description="Low complexity" evidence="1">
    <location>
        <begin position="1"/>
        <end position="16"/>
    </location>
</feature>
<organism evidence="2 3">
    <name type="scientific">Knipowitschia caucasica</name>
    <name type="common">Caucasian dwarf goby</name>
    <name type="synonym">Pomatoschistus caucasicus</name>
    <dbReference type="NCBI Taxonomy" id="637954"/>
    <lineage>
        <taxon>Eukaryota</taxon>
        <taxon>Metazoa</taxon>
        <taxon>Chordata</taxon>
        <taxon>Craniata</taxon>
        <taxon>Vertebrata</taxon>
        <taxon>Euteleostomi</taxon>
        <taxon>Actinopterygii</taxon>
        <taxon>Neopterygii</taxon>
        <taxon>Teleostei</taxon>
        <taxon>Neoteleostei</taxon>
        <taxon>Acanthomorphata</taxon>
        <taxon>Gobiaria</taxon>
        <taxon>Gobiiformes</taxon>
        <taxon>Gobioidei</taxon>
        <taxon>Gobiidae</taxon>
        <taxon>Gobiinae</taxon>
        <taxon>Knipowitschia</taxon>
    </lineage>
</organism>
<sequence length="86" mass="8907">MCSMSVSSFAASRSSSQIPAPCQTSHLSVARLCVDQTTAMSPVLQLSGLFPESTESTESTESVTFRETGVTIVPTGAGGHLHTASM</sequence>
<protein>
    <submittedName>
        <fullName evidence="2">Uncharacterized protein</fullName>
    </submittedName>
</protein>
<proteinExistence type="predicted"/>
<dbReference type="AlphaFoldDB" id="A0AAV2JP83"/>
<dbReference type="Proteomes" id="UP001497482">
    <property type="component" value="Chromosome 14"/>
</dbReference>
<evidence type="ECO:0000313" key="2">
    <source>
        <dbReference type="EMBL" id="CAL1579347.1"/>
    </source>
</evidence>
<feature type="region of interest" description="Disordered" evidence="1">
    <location>
        <begin position="1"/>
        <end position="20"/>
    </location>
</feature>
<evidence type="ECO:0000313" key="3">
    <source>
        <dbReference type="Proteomes" id="UP001497482"/>
    </source>
</evidence>
<accession>A0AAV2JP83</accession>
<gene>
    <name evidence="2" type="ORF">KC01_LOCUS10409</name>
</gene>
<dbReference type="EMBL" id="OZ035836">
    <property type="protein sequence ID" value="CAL1579347.1"/>
    <property type="molecule type" value="Genomic_DNA"/>
</dbReference>
<reference evidence="2 3" key="1">
    <citation type="submission" date="2024-04" db="EMBL/GenBank/DDBJ databases">
        <authorList>
            <person name="Waldvogel A.-M."/>
            <person name="Schoenle A."/>
        </authorList>
    </citation>
    <scope>NUCLEOTIDE SEQUENCE [LARGE SCALE GENOMIC DNA]</scope>
</reference>
<evidence type="ECO:0000256" key="1">
    <source>
        <dbReference type="SAM" id="MobiDB-lite"/>
    </source>
</evidence>